<feature type="region of interest" description="Disordered" evidence="1">
    <location>
        <begin position="107"/>
        <end position="134"/>
    </location>
</feature>
<evidence type="ECO:0000313" key="3">
    <source>
        <dbReference type="Proteomes" id="UP001497516"/>
    </source>
</evidence>
<protein>
    <submittedName>
        <fullName evidence="2">Uncharacterized protein</fullName>
    </submittedName>
</protein>
<dbReference type="EMBL" id="OZ034821">
    <property type="protein sequence ID" value="CAL1407768.1"/>
    <property type="molecule type" value="Genomic_DNA"/>
</dbReference>
<gene>
    <name evidence="2" type="ORF">LTRI10_LOCUS47417</name>
</gene>
<evidence type="ECO:0000256" key="1">
    <source>
        <dbReference type="SAM" id="MobiDB-lite"/>
    </source>
</evidence>
<reference evidence="2 3" key="1">
    <citation type="submission" date="2024-04" db="EMBL/GenBank/DDBJ databases">
        <authorList>
            <person name="Fracassetti M."/>
        </authorList>
    </citation>
    <scope>NUCLEOTIDE SEQUENCE [LARGE SCALE GENOMIC DNA]</scope>
</reference>
<feature type="compositionally biased region" description="Basic residues" evidence="1">
    <location>
        <begin position="112"/>
        <end position="123"/>
    </location>
</feature>
<organism evidence="2 3">
    <name type="scientific">Linum trigynum</name>
    <dbReference type="NCBI Taxonomy" id="586398"/>
    <lineage>
        <taxon>Eukaryota</taxon>
        <taxon>Viridiplantae</taxon>
        <taxon>Streptophyta</taxon>
        <taxon>Embryophyta</taxon>
        <taxon>Tracheophyta</taxon>
        <taxon>Spermatophyta</taxon>
        <taxon>Magnoliopsida</taxon>
        <taxon>eudicotyledons</taxon>
        <taxon>Gunneridae</taxon>
        <taxon>Pentapetalae</taxon>
        <taxon>rosids</taxon>
        <taxon>fabids</taxon>
        <taxon>Malpighiales</taxon>
        <taxon>Linaceae</taxon>
        <taxon>Linum</taxon>
    </lineage>
</organism>
<sequence length="157" mass="18271">MKIEEEKHMRRMNDDNVDVIERRMLTQKAEREIAKEQMLKKTNIGFKKESWKGSPEEIWQSRQNKEVEEDTSEALKEVALGAAQEKNEITRAMIQNQSIVFSIGNSNEQQHKTTKSRSWHKQKGCPSLGVDRPATQLTPHKRTLELEVGEITITLWK</sequence>
<keyword evidence="3" id="KW-1185">Reference proteome</keyword>
<proteinExistence type="predicted"/>
<name>A0AAV2GDF9_9ROSI</name>
<dbReference type="AlphaFoldDB" id="A0AAV2GDF9"/>
<dbReference type="Proteomes" id="UP001497516">
    <property type="component" value="Chromosome 8"/>
</dbReference>
<accession>A0AAV2GDF9</accession>
<evidence type="ECO:0000313" key="2">
    <source>
        <dbReference type="EMBL" id="CAL1407768.1"/>
    </source>
</evidence>